<evidence type="ECO:0000313" key="2">
    <source>
        <dbReference type="Proteomes" id="UP001165960"/>
    </source>
</evidence>
<proteinExistence type="predicted"/>
<dbReference type="Proteomes" id="UP001165960">
    <property type="component" value="Unassembled WGS sequence"/>
</dbReference>
<gene>
    <name evidence="1" type="ORF">DSO57_1008933</name>
</gene>
<keyword evidence="2" id="KW-1185">Reference proteome</keyword>
<sequence>MADTSKNSSQLPKGVVLAAIKDGNDSSNSKHLKPSWAIALLEAKLGLEPSIPEAKSAIQYTAIDALFSPGEIKDADNEPSRQELMDKIAELKGCQTLKKIAMFRKELFKGVSQAKSHETQRLFKHIKKLKSESQTTDQSAVSAFEHDLALTKSLDVNIFTDRLVTHTIRKSKPLAEHPQLKCYALKDSTAQCDVFLSSDQEKDAEATQKITQRLTSSKSLASCVSAFKNNLFVYLGLRKDPNQKKSLKKKETEFDEPKSKRAKTKDSKGDSSKKAESMFVTSLGDFDEEDDEFKKLYGIKGKNRPGQRHRRKIYEQEFGEEANHVKSKIESNPHPQKPSGSSKPKPKPEEKLHPSWEAKRKHKLLISMNSAPKNNKIVFD</sequence>
<evidence type="ECO:0000313" key="1">
    <source>
        <dbReference type="EMBL" id="KAJ9070359.1"/>
    </source>
</evidence>
<protein>
    <submittedName>
        <fullName evidence="1">Uncharacterized protein</fullName>
    </submittedName>
</protein>
<accession>A0ACC2T6S4</accession>
<dbReference type="EMBL" id="QTSX02003578">
    <property type="protein sequence ID" value="KAJ9070359.1"/>
    <property type="molecule type" value="Genomic_DNA"/>
</dbReference>
<organism evidence="1 2">
    <name type="scientific">Entomophthora muscae</name>
    <dbReference type="NCBI Taxonomy" id="34485"/>
    <lineage>
        <taxon>Eukaryota</taxon>
        <taxon>Fungi</taxon>
        <taxon>Fungi incertae sedis</taxon>
        <taxon>Zoopagomycota</taxon>
        <taxon>Entomophthoromycotina</taxon>
        <taxon>Entomophthoromycetes</taxon>
        <taxon>Entomophthorales</taxon>
        <taxon>Entomophthoraceae</taxon>
        <taxon>Entomophthora</taxon>
    </lineage>
</organism>
<name>A0ACC2T6S4_9FUNG</name>
<comment type="caution">
    <text evidence="1">The sequence shown here is derived from an EMBL/GenBank/DDBJ whole genome shotgun (WGS) entry which is preliminary data.</text>
</comment>
<reference evidence="1" key="1">
    <citation type="submission" date="2022-04" db="EMBL/GenBank/DDBJ databases">
        <title>Genome of the entomopathogenic fungus Entomophthora muscae.</title>
        <authorList>
            <person name="Elya C."/>
            <person name="Lovett B.R."/>
            <person name="Lee E."/>
            <person name="Macias A.M."/>
            <person name="Hajek A.E."/>
            <person name="De Bivort B.L."/>
            <person name="Kasson M.T."/>
            <person name="De Fine Licht H.H."/>
            <person name="Stajich J.E."/>
        </authorList>
    </citation>
    <scope>NUCLEOTIDE SEQUENCE</scope>
    <source>
        <strain evidence="1">Berkeley</strain>
    </source>
</reference>